<dbReference type="GO" id="GO:0006508">
    <property type="term" value="P:proteolysis"/>
    <property type="evidence" value="ECO:0007669"/>
    <property type="project" value="UniProtKB-KW"/>
</dbReference>
<dbReference type="Proteomes" id="UP000244722">
    <property type="component" value="Unassembled WGS sequence"/>
</dbReference>
<dbReference type="AlphaFoldDB" id="A0A2T6ZNU3"/>
<evidence type="ECO:0000256" key="2">
    <source>
        <dbReference type="ARBA" id="ARBA00022670"/>
    </source>
</evidence>
<protein>
    <recommendedName>
        <fullName evidence="4">Ubiquitin-like protease family profile domain-containing protein</fullName>
    </recommendedName>
</protein>
<keyword evidence="6" id="KW-1185">Reference proteome</keyword>
<dbReference type="InterPro" id="IPR038765">
    <property type="entry name" value="Papain-like_cys_pep_sf"/>
</dbReference>
<gene>
    <name evidence="5" type="ORF">B9Z19DRAFT_192078</name>
</gene>
<name>A0A2T6ZNU3_TUBBO</name>
<keyword evidence="2" id="KW-0645">Protease</keyword>
<dbReference type="GO" id="GO:0008234">
    <property type="term" value="F:cysteine-type peptidase activity"/>
    <property type="evidence" value="ECO:0007669"/>
    <property type="project" value="InterPro"/>
</dbReference>
<dbReference type="STRING" id="42251.A0A2T6ZNU3"/>
<comment type="similarity">
    <text evidence="1">Belongs to the peptidase C48 family.</text>
</comment>
<accession>A0A2T6ZNU3</accession>
<dbReference type="GO" id="GO:0019783">
    <property type="term" value="F:ubiquitin-like protein peptidase activity"/>
    <property type="evidence" value="ECO:0007669"/>
    <property type="project" value="UniProtKB-ARBA"/>
</dbReference>
<reference evidence="5 6" key="1">
    <citation type="submission" date="2017-04" db="EMBL/GenBank/DDBJ databases">
        <title>Draft genome sequence of Tuber borchii Vittad., a whitish edible truffle.</title>
        <authorList>
            <consortium name="DOE Joint Genome Institute"/>
            <person name="Murat C."/>
            <person name="Kuo A."/>
            <person name="Barry K.W."/>
            <person name="Clum A."/>
            <person name="Dockter R.B."/>
            <person name="Fauchery L."/>
            <person name="Iotti M."/>
            <person name="Kohler A."/>
            <person name="Labutti K."/>
            <person name="Lindquist E.A."/>
            <person name="Lipzen A."/>
            <person name="Ohm R.A."/>
            <person name="Wang M."/>
            <person name="Grigoriev I.V."/>
            <person name="Zambonelli A."/>
            <person name="Martin F.M."/>
        </authorList>
    </citation>
    <scope>NUCLEOTIDE SEQUENCE [LARGE SCALE GENOMIC DNA]</scope>
    <source>
        <strain evidence="5 6">Tbo3840</strain>
    </source>
</reference>
<dbReference type="Pfam" id="PF02902">
    <property type="entry name" value="Peptidase_C48"/>
    <property type="match status" value="1"/>
</dbReference>
<dbReference type="Gene3D" id="3.40.395.10">
    <property type="entry name" value="Adenoviral Proteinase, Chain A"/>
    <property type="match status" value="1"/>
</dbReference>
<dbReference type="InterPro" id="IPR003653">
    <property type="entry name" value="Peptidase_C48_C"/>
</dbReference>
<dbReference type="OrthoDB" id="1939479at2759"/>
<feature type="domain" description="Ubiquitin-like protease family profile" evidence="4">
    <location>
        <begin position="154"/>
        <end position="315"/>
    </location>
</feature>
<evidence type="ECO:0000313" key="5">
    <source>
        <dbReference type="EMBL" id="PUU77158.1"/>
    </source>
</evidence>
<dbReference type="PROSITE" id="PS50600">
    <property type="entry name" value="ULP_PROTEASE"/>
    <property type="match status" value="1"/>
</dbReference>
<evidence type="ECO:0000256" key="1">
    <source>
        <dbReference type="ARBA" id="ARBA00005234"/>
    </source>
</evidence>
<evidence type="ECO:0000313" key="6">
    <source>
        <dbReference type="Proteomes" id="UP000244722"/>
    </source>
</evidence>
<organism evidence="5 6">
    <name type="scientific">Tuber borchii</name>
    <name type="common">White truffle</name>
    <dbReference type="NCBI Taxonomy" id="42251"/>
    <lineage>
        <taxon>Eukaryota</taxon>
        <taxon>Fungi</taxon>
        <taxon>Dikarya</taxon>
        <taxon>Ascomycota</taxon>
        <taxon>Pezizomycotina</taxon>
        <taxon>Pezizomycetes</taxon>
        <taxon>Pezizales</taxon>
        <taxon>Tuberaceae</taxon>
        <taxon>Tuber</taxon>
    </lineage>
</organism>
<dbReference type="EMBL" id="NESQ01000160">
    <property type="protein sequence ID" value="PUU77158.1"/>
    <property type="molecule type" value="Genomic_DNA"/>
</dbReference>
<keyword evidence="3" id="KW-0378">Hydrolase</keyword>
<proteinExistence type="inferred from homology"/>
<dbReference type="SUPFAM" id="SSF54001">
    <property type="entry name" value="Cysteine proteinases"/>
    <property type="match status" value="1"/>
</dbReference>
<sequence length="488" mass="53886">MVTLDENGQGFIKGKEPPISLPHMSTRVNSTNIHYVQPPSAVLPNFAYLEIDNQPPIFWFQRSRPVLRRESRIITASKHNFYGPTPWMIPEPLYTQAIQPTMPPGAPTSGILQLLGNDSNFTPAMVAAREARFGPWTLENYTMDPFDSEGRFRGTQRIADPRGLEPMGWLTSDIMDAVVTRYNQFHPEAEIISVSLTALLAVTGDPLHLSGSRLGARFWIFIQSDVQADEPGTHWWISIVDRVKGHFFSHDSLLGIGDPSILFNVLRPIFESPAVQNIAGSAATLTLPANTVVDVPQQQNGYDCGVFSVRTVVSFLEGLAQVQGPIPTDGESQAARSYVPQDWSATEYRRVLRTSFPVRDPQTAGTSTALNLLTNLTSVLSHANHSDDLGQAMWHLDNAGGILLQMNCLTTANLPHSCLCQNQDNGCGFSVVPVPPGYKVVLMSDSTLLEGSWTRVRNLPVWPQYSAAYQNARKYNRSSISSQLIQSL</sequence>
<evidence type="ECO:0000256" key="3">
    <source>
        <dbReference type="ARBA" id="ARBA00022801"/>
    </source>
</evidence>
<evidence type="ECO:0000259" key="4">
    <source>
        <dbReference type="PROSITE" id="PS50600"/>
    </source>
</evidence>
<comment type="caution">
    <text evidence="5">The sequence shown here is derived from an EMBL/GenBank/DDBJ whole genome shotgun (WGS) entry which is preliminary data.</text>
</comment>